<name>A0AAD6UL91_9AGAR</name>
<evidence type="ECO:0000313" key="2">
    <source>
        <dbReference type="Proteomes" id="UP001219525"/>
    </source>
</evidence>
<dbReference type="AlphaFoldDB" id="A0AAD6UL91"/>
<dbReference type="EMBL" id="JARJCW010000162">
    <property type="protein sequence ID" value="KAJ7189905.1"/>
    <property type="molecule type" value="Genomic_DNA"/>
</dbReference>
<keyword evidence="2" id="KW-1185">Reference proteome</keyword>
<accession>A0AAD6UL91</accession>
<protein>
    <submittedName>
        <fullName evidence="1">Uncharacterized protein</fullName>
    </submittedName>
</protein>
<sequence length="417" mass="45603">MPVEKEAIMENIVGGVRKIAVLSRRQQVHARQISPLRNLLSRGTARESKVARDGRGMERALAACTACAVGASDGTEASKIFAVAIAIARQRLLAERLRRRTSSRIFGNYFFKFNNRHLFSFRKSAGPTVIPKKNRKLRGNGGGHLRHSILRRNVINISDVLDSAFVRAARESDLGAIFADFVVRKFWADSSHAWLGKWEGANIALTSRSCGGRQQAQRQVNVGIGDDGADGYAPDDPSATSNINICPSALQILVALGRDAIGYPHTYFSCNNALEKSKEGAEQCLEATGGTSPVWSPTTPDISVQDFGEFSGVLSRRSEKSGKVAAYAWIKSANYTYTGIAENIMRRGLATEYNLMHYVASSSGTKHVGCAIGMSPLSDHAYVGQNCSRRRRLLAVCRDKHKCKRMATRSPLAKRDA</sequence>
<reference evidence="1" key="1">
    <citation type="submission" date="2023-03" db="EMBL/GenBank/DDBJ databases">
        <title>Massive genome expansion in bonnet fungi (Mycena s.s.) driven by repeated elements and novel gene families across ecological guilds.</title>
        <authorList>
            <consortium name="Lawrence Berkeley National Laboratory"/>
            <person name="Harder C.B."/>
            <person name="Miyauchi S."/>
            <person name="Viragh M."/>
            <person name="Kuo A."/>
            <person name="Thoen E."/>
            <person name="Andreopoulos B."/>
            <person name="Lu D."/>
            <person name="Skrede I."/>
            <person name="Drula E."/>
            <person name="Henrissat B."/>
            <person name="Morin E."/>
            <person name="Kohler A."/>
            <person name="Barry K."/>
            <person name="LaButti K."/>
            <person name="Morin E."/>
            <person name="Salamov A."/>
            <person name="Lipzen A."/>
            <person name="Mereny Z."/>
            <person name="Hegedus B."/>
            <person name="Baldrian P."/>
            <person name="Stursova M."/>
            <person name="Weitz H."/>
            <person name="Taylor A."/>
            <person name="Grigoriev I.V."/>
            <person name="Nagy L.G."/>
            <person name="Martin F."/>
            <person name="Kauserud H."/>
        </authorList>
    </citation>
    <scope>NUCLEOTIDE SEQUENCE</scope>
    <source>
        <strain evidence="1">9144</strain>
    </source>
</reference>
<gene>
    <name evidence="1" type="ORF">GGX14DRAFT_408426</name>
</gene>
<proteinExistence type="predicted"/>
<evidence type="ECO:0000313" key="1">
    <source>
        <dbReference type="EMBL" id="KAJ7189905.1"/>
    </source>
</evidence>
<organism evidence="1 2">
    <name type="scientific">Mycena pura</name>
    <dbReference type="NCBI Taxonomy" id="153505"/>
    <lineage>
        <taxon>Eukaryota</taxon>
        <taxon>Fungi</taxon>
        <taxon>Dikarya</taxon>
        <taxon>Basidiomycota</taxon>
        <taxon>Agaricomycotina</taxon>
        <taxon>Agaricomycetes</taxon>
        <taxon>Agaricomycetidae</taxon>
        <taxon>Agaricales</taxon>
        <taxon>Marasmiineae</taxon>
        <taxon>Mycenaceae</taxon>
        <taxon>Mycena</taxon>
    </lineage>
</organism>
<comment type="caution">
    <text evidence="1">The sequence shown here is derived from an EMBL/GenBank/DDBJ whole genome shotgun (WGS) entry which is preliminary data.</text>
</comment>
<dbReference type="Proteomes" id="UP001219525">
    <property type="component" value="Unassembled WGS sequence"/>
</dbReference>